<dbReference type="InterPro" id="IPR001434">
    <property type="entry name" value="OmcB-like_DUF11"/>
</dbReference>
<dbReference type="Gene3D" id="4.10.1080.10">
    <property type="entry name" value="TSP type-3 repeat"/>
    <property type="match status" value="2"/>
</dbReference>
<evidence type="ECO:0000313" key="5">
    <source>
        <dbReference type="Proteomes" id="UP000052052"/>
    </source>
</evidence>
<dbReference type="STRING" id="344882.ABB29_02860"/>
<protein>
    <recommendedName>
        <fullName evidence="3">DUF11 domain-containing protein</fullName>
    </recommendedName>
</protein>
<reference evidence="4 5" key="1">
    <citation type="submission" date="2015-05" db="EMBL/GenBank/DDBJ databases">
        <title>Genome sequencing and analysis of members of genus Stenotrophomonas.</title>
        <authorList>
            <person name="Patil P.P."/>
            <person name="Midha S."/>
            <person name="Patil P.B."/>
        </authorList>
    </citation>
    <scope>NUCLEOTIDE SEQUENCE [LARGE SCALE GENOMIC DNA]</scope>
    <source>
        <strain evidence="4 5">DSM 21858</strain>
    </source>
</reference>
<dbReference type="Pfam" id="PF01345">
    <property type="entry name" value="DUF11"/>
    <property type="match status" value="1"/>
</dbReference>
<accession>A0A0R0CNY0</accession>
<feature type="compositionally biased region" description="Acidic residues" evidence="1">
    <location>
        <begin position="37"/>
        <end position="46"/>
    </location>
</feature>
<dbReference type="Proteomes" id="UP000052052">
    <property type="component" value="Unassembled WGS sequence"/>
</dbReference>
<keyword evidence="5" id="KW-1185">Reference proteome</keyword>
<organism evidence="4 5">
    <name type="scientific">Pseudoxanthomonas dokdonensis</name>
    <dbReference type="NCBI Taxonomy" id="344882"/>
    <lineage>
        <taxon>Bacteria</taxon>
        <taxon>Pseudomonadati</taxon>
        <taxon>Pseudomonadota</taxon>
        <taxon>Gammaproteobacteria</taxon>
        <taxon>Lysobacterales</taxon>
        <taxon>Lysobacteraceae</taxon>
        <taxon>Pseudoxanthomonas</taxon>
    </lineage>
</organism>
<dbReference type="EMBL" id="LDJL01000002">
    <property type="protein sequence ID" value="KRG71693.1"/>
    <property type="molecule type" value="Genomic_DNA"/>
</dbReference>
<dbReference type="PROSITE" id="PS00018">
    <property type="entry name" value="EF_HAND_1"/>
    <property type="match status" value="1"/>
</dbReference>
<evidence type="ECO:0000256" key="1">
    <source>
        <dbReference type="SAM" id="MobiDB-lite"/>
    </source>
</evidence>
<dbReference type="InterPro" id="IPR028974">
    <property type="entry name" value="TSP_type-3_rpt"/>
</dbReference>
<feature type="chain" id="PRO_5006394324" description="DUF11 domain-containing protein" evidence="2">
    <location>
        <begin position="20"/>
        <end position="497"/>
    </location>
</feature>
<dbReference type="InterPro" id="IPR018247">
    <property type="entry name" value="EF_Hand_1_Ca_BS"/>
</dbReference>
<dbReference type="PATRIC" id="fig|344882.3.peg.1782"/>
<sequence length="497" mass="50017">MTCVLLALLAALATTTVHAQNAPGDDPDGDGISNLTDLDDDNDGILDSDEGYAETCALRTTADAVVASIPSEFGTGREVERTNDGQLTTFGGAPSDENPADVLGDVTYSFNSPLPVLRAIRFYSNAGTDLSSGQIRLIDTVTLLDDQGNTLAQVSNVAIAQASQAPGYTEITFGTPIAEVAAVRFTNLRALDSDLALWRDVFYDFCFPSSGNSDADGDGVGDSFDLDSDNDGIADLLEAGLAAGDIAALAAANPSGRYGGAVNANGVPLAANGGSGWGRGSGITLDADADGIPDAIEAQPTVGYASVEEGNIDAAGVTNAGAGLFAPLDTDGDGTPDFRDTDTDADGIVDADEIAAPISATFASTDGGVDPLTLQNLQNPSTPEVDYREANLPDLSVVKTGPTDPVLPGQVVSFSLTVSNAGAGVANAVLTDSPGSGLDCTQPSADATCTASGGATCPSANVPVADLLGSGITLPDMPQGGELVVMLQCTVTATGEP</sequence>
<feature type="domain" description="DUF11" evidence="3">
    <location>
        <begin position="394"/>
        <end position="495"/>
    </location>
</feature>
<evidence type="ECO:0000259" key="3">
    <source>
        <dbReference type="Pfam" id="PF01345"/>
    </source>
</evidence>
<feature type="region of interest" description="Disordered" evidence="1">
    <location>
        <begin position="19"/>
        <end position="46"/>
    </location>
</feature>
<dbReference type="SUPFAM" id="SSF103647">
    <property type="entry name" value="TSP type-3 repeat"/>
    <property type="match status" value="2"/>
</dbReference>
<gene>
    <name evidence="4" type="ORF">ABB29_02860</name>
</gene>
<feature type="signal peptide" evidence="2">
    <location>
        <begin position="1"/>
        <end position="19"/>
    </location>
</feature>
<dbReference type="RefSeq" id="WP_057657088.1">
    <property type="nucleotide sequence ID" value="NZ_LDJL01000002.1"/>
</dbReference>
<dbReference type="GO" id="GO:0005509">
    <property type="term" value="F:calcium ion binding"/>
    <property type="evidence" value="ECO:0007669"/>
    <property type="project" value="InterPro"/>
</dbReference>
<proteinExistence type="predicted"/>
<dbReference type="OrthoDB" id="6013626at2"/>
<evidence type="ECO:0000313" key="4">
    <source>
        <dbReference type="EMBL" id="KRG71693.1"/>
    </source>
</evidence>
<evidence type="ECO:0000256" key="2">
    <source>
        <dbReference type="SAM" id="SignalP"/>
    </source>
</evidence>
<comment type="caution">
    <text evidence="4">The sequence shown here is derived from an EMBL/GenBank/DDBJ whole genome shotgun (WGS) entry which is preliminary data.</text>
</comment>
<keyword evidence="2" id="KW-0732">Signal</keyword>
<dbReference type="AlphaFoldDB" id="A0A0R0CNY0"/>
<name>A0A0R0CNY0_9GAMM</name>